<dbReference type="AlphaFoldDB" id="A0A497V9Y9"/>
<dbReference type="Proteomes" id="UP000233767">
    <property type="component" value="Unassembled WGS sequence"/>
</dbReference>
<evidence type="ECO:0000313" key="1">
    <source>
        <dbReference type="EMBL" id="PKW28449.1"/>
    </source>
</evidence>
<accession>A0A497V9Y9</accession>
<evidence type="ECO:0000313" key="3">
    <source>
        <dbReference type="Proteomes" id="UP000233767"/>
    </source>
</evidence>
<dbReference type="EMBL" id="RCCB01000010">
    <property type="protein sequence ID" value="RLJ36046.1"/>
    <property type="molecule type" value="Genomic_DNA"/>
</dbReference>
<evidence type="ECO:0000313" key="4">
    <source>
        <dbReference type="Proteomes" id="UP000275027"/>
    </source>
</evidence>
<dbReference type="Pfam" id="PF09411">
    <property type="entry name" value="PagL"/>
    <property type="match status" value="1"/>
</dbReference>
<comment type="caution">
    <text evidence="2">The sequence shown here is derived from an EMBL/GenBank/DDBJ whole genome shotgun (WGS) entry which is preliminary data.</text>
</comment>
<evidence type="ECO:0000313" key="2">
    <source>
        <dbReference type="EMBL" id="RLJ36046.1"/>
    </source>
</evidence>
<name>A0A497V9Y9_9FLAO</name>
<dbReference type="InterPro" id="IPR018550">
    <property type="entry name" value="Lipid-A_deacylase-rel"/>
</dbReference>
<dbReference type="EMBL" id="PJND01000007">
    <property type="protein sequence ID" value="PKW28449.1"/>
    <property type="molecule type" value="Genomic_DNA"/>
</dbReference>
<reference evidence="1 3" key="1">
    <citation type="submission" date="2017-12" db="EMBL/GenBank/DDBJ databases">
        <title>Genomic Encyclopedia of Type Strains, Phase III (KMG-III): the genomes of soil and plant-associated and newly described type strains.</title>
        <authorList>
            <person name="Whitman W."/>
        </authorList>
    </citation>
    <scope>NUCLEOTIDE SEQUENCE [LARGE SCALE GENOMIC DNA]</scope>
    <source>
        <strain evidence="1 3">IP-10</strain>
    </source>
</reference>
<reference evidence="2 4" key="2">
    <citation type="submission" date="2018-10" db="EMBL/GenBank/DDBJ databases">
        <title>Genomic Encyclopedia of Archaeal and Bacterial Type Strains, Phase II (KMG-II): from individual species to whole genera.</title>
        <authorList>
            <person name="Goeker M."/>
        </authorList>
    </citation>
    <scope>NUCLEOTIDE SEQUENCE [LARGE SCALE GENOMIC DNA]</scope>
    <source>
        <strain evidence="2 4">DSM 21886</strain>
    </source>
</reference>
<organism evidence="2 4">
    <name type="scientific">Flavobacterium lindanitolerans</name>
    <dbReference type="NCBI Taxonomy" id="428988"/>
    <lineage>
        <taxon>Bacteria</taxon>
        <taxon>Pseudomonadati</taxon>
        <taxon>Bacteroidota</taxon>
        <taxon>Flavobacteriia</taxon>
        <taxon>Flavobacteriales</taxon>
        <taxon>Flavobacteriaceae</taxon>
        <taxon>Flavobacterium</taxon>
    </lineage>
</organism>
<dbReference type="Proteomes" id="UP000275027">
    <property type="component" value="Unassembled WGS sequence"/>
</dbReference>
<gene>
    <name evidence="1" type="ORF">B0G92_0068</name>
    <name evidence="2" type="ORF">CLV50_1436</name>
</gene>
<keyword evidence="3" id="KW-1185">Reference proteome</keyword>
<dbReference type="Gene3D" id="2.40.160.20">
    <property type="match status" value="1"/>
</dbReference>
<sequence>MTHFYKHMTNNFFYLLYLLPVLCFSQEGNSKYTLDINNFYGKILKHTEEISQLTNKRQEGILISLNRKTYGEKPWQSRYNYPDYGLSFQYQNMNYEALGHFYGLYGHYNFYFFQRNLMFRIAQGVAYNTNPYDAVTNPENQAYGTHWMPATYFMLNYKKEKIWNGLGVQAGLSFFHHSNANLRTPNKSTNTLALNIGAVYDFESKEPLQYIEHKDSVRYTEPIRYNLVFRTGFNESDLVGSGQFPFYVFSAYADKRLSRKSAIHIGADFFIYKYLKETVKRIAADPNLNVSPDTDYRKGGIFVGHELFINRLSLETQFGYYAYAPLDYLPPIYQRLGLKYYLADEIFMGVALKTHAAKAEALEFALGVRL</sequence>
<proteinExistence type="predicted"/>
<protein>
    <submittedName>
        <fullName evidence="2">Lipid A 3-O-deacylase PagL</fullName>
    </submittedName>
</protein>